<evidence type="ECO:0000313" key="1">
    <source>
        <dbReference type="EMBL" id="OIV35285.1"/>
    </source>
</evidence>
<accession>A0A1J7B9L4</accession>
<dbReference type="EMBL" id="MLCF01000169">
    <property type="protein sequence ID" value="OIV35285.1"/>
    <property type="molecule type" value="Genomic_DNA"/>
</dbReference>
<dbReference type="OrthoDB" id="4261953at2"/>
<dbReference type="RefSeq" id="WP_071658759.1">
    <property type="nucleotide sequence ID" value="NZ_MLCF01000169.1"/>
</dbReference>
<reference evidence="1 2" key="1">
    <citation type="submission" date="2016-10" db="EMBL/GenBank/DDBJ databases">
        <title>Genome sequence of Streptomyces gilvigriseus MUSC 26.</title>
        <authorList>
            <person name="Lee L.-H."/>
            <person name="Ser H.-L."/>
        </authorList>
    </citation>
    <scope>NUCLEOTIDE SEQUENCE [LARGE SCALE GENOMIC DNA]</scope>
    <source>
        <strain evidence="1 2">MUSC 26</strain>
    </source>
</reference>
<organism evidence="1 2">
    <name type="scientific">Mangrovactinospora gilvigrisea</name>
    <dbReference type="NCBI Taxonomy" id="1428644"/>
    <lineage>
        <taxon>Bacteria</taxon>
        <taxon>Bacillati</taxon>
        <taxon>Actinomycetota</taxon>
        <taxon>Actinomycetes</taxon>
        <taxon>Kitasatosporales</taxon>
        <taxon>Streptomycetaceae</taxon>
        <taxon>Mangrovactinospora</taxon>
    </lineage>
</organism>
<comment type="caution">
    <text evidence="1">The sequence shown here is derived from an EMBL/GenBank/DDBJ whole genome shotgun (WGS) entry which is preliminary data.</text>
</comment>
<evidence type="ECO:0000313" key="2">
    <source>
        <dbReference type="Proteomes" id="UP000243342"/>
    </source>
</evidence>
<protein>
    <recommendedName>
        <fullName evidence="3">Glycolipid-binding domain-containing protein</fullName>
    </recommendedName>
</protein>
<keyword evidence="2" id="KW-1185">Reference proteome</keyword>
<dbReference type="AlphaFoldDB" id="A0A1J7B9L4"/>
<evidence type="ECO:0008006" key="3">
    <source>
        <dbReference type="Google" id="ProtNLM"/>
    </source>
</evidence>
<dbReference type="Proteomes" id="UP000243342">
    <property type="component" value="Unassembled WGS sequence"/>
</dbReference>
<dbReference type="STRING" id="1428644.BIV57_22385"/>
<proteinExistence type="predicted"/>
<name>A0A1J7B9L4_9ACTN</name>
<gene>
    <name evidence="1" type="ORF">BIV57_22385</name>
</gene>
<sequence length="208" mass="22196">MPAGRYLLTDPYDGTPLGAEHFRCAPGPAGWRYTARTTGPDGRPSGSVDLTTDSAFRPLRLELRTADWQLRGAALDGVTWVRADLAGLGETQDGNAPARAFTGRSPGFLVALARLLRPTADGIRVRLVAVTHPVLAAHLAEQRWTLLGTESHPTDDGPLTVEKYQVVDVDTGEPQHIHLAGDVVLDAPGVELDSLDGPPSPSMCIPPR</sequence>